<keyword evidence="1" id="KW-1133">Transmembrane helix</keyword>
<dbReference type="CDD" id="cd21809">
    <property type="entry name" value="ABC-2_lan_permease-like"/>
    <property type="match status" value="1"/>
</dbReference>
<gene>
    <name evidence="2" type="ORF">SDC9_95535</name>
</gene>
<reference evidence="2" key="1">
    <citation type="submission" date="2019-08" db="EMBL/GenBank/DDBJ databases">
        <authorList>
            <person name="Kucharzyk K."/>
            <person name="Murdoch R.W."/>
            <person name="Higgins S."/>
            <person name="Loffler F."/>
        </authorList>
    </citation>
    <scope>NUCLEOTIDE SEQUENCE</scope>
</reference>
<dbReference type="PANTHER" id="PTHR37305">
    <property type="entry name" value="INTEGRAL MEMBRANE PROTEIN-RELATED"/>
    <property type="match status" value="1"/>
</dbReference>
<feature type="transmembrane region" description="Helical" evidence="1">
    <location>
        <begin position="99"/>
        <end position="127"/>
    </location>
</feature>
<accession>A0A645A7Y4</accession>
<evidence type="ECO:0000256" key="1">
    <source>
        <dbReference type="SAM" id="Phobius"/>
    </source>
</evidence>
<dbReference type="AlphaFoldDB" id="A0A645A7Y4"/>
<feature type="transmembrane region" description="Helical" evidence="1">
    <location>
        <begin position="58"/>
        <end position="78"/>
    </location>
</feature>
<keyword evidence="1" id="KW-0812">Transmembrane</keyword>
<name>A0A645A7Y4_9ZZZZ</name>
<feature type="transmembrane region" description="Helical" evidence="1">
    <location>
        <begin position="147"/>
        <end position="168"/>
    </location>
</feature>
<evidence type="ECO:0000313" key="2">
    <source>
        <dbReference type="EMBL" id="MPM48808.1"/>
    </source>
</evidence>
<dbReference type="Pfam" id="PF12730">
    <property type="entry name" value="ABC2_membrane_4"/>
    <property type="match status" value="1"/>
</dbReference>
<feature type="transmembrane region" description="Helical" evidence="1">
    <location>
        <begin position="175"/>
        <end position="201"/>
    </location>
</feature>
<organism evidence="2">
    <name type="scientific">bioreactor metagenome</name>
    <dbReference type="NCBI Taxonomy" id="1076179"/>
    <lineage>
        <taxon>unclassified sequences</taxon>
        <taxon>metagenomes</taxon>
        <taxon>ecological metagenomes</taxon>
    </lineage>
</organism>
<dbReference type="PANTHER" id="PTHR37305:SF2">
    <property type="entry name" value="BACITRACIN TRANSPORT PERMEASE PROTEIN BCRB"/>
    <property type="match status" value="1"/>
</dbReference>
<sequence>MGNLVYCEFLKLKRSKMLLISFLGALVTPAMIFADAVKIYFSHTDTVITLEDIFDDCSFYSVILFGVIVYTVIAAYLFSREHTEKTLKTMLTVPVSKNAFMLSKFVMLFIWIMALTLITWAGMYALAALYGAFFPLEEFYFSVALKYLGIMLFGGAVMFILCTPFVYLALRTKGIVVPIIASATVVMGNAALSNETIGALFPWTAVSMFMNGKIAESGYPLWVSVLIVVFIAVVGFALSMIYFNKEDVK</sequence>
<keyword evidence="1" id="KW-0472">Membrane</keyword>
<proteinExistence type="predicted"/>
<feature type="transmembrane region" description="Helical" evidence="1">
    <location>
        <begin position="221"/>
        <end position="243"/>
    </location>
</feature>
<protein>
    <submittedName>
        <fullName evidence="2">Uncharacterized protein</fullName>
    </submittedName>
</protein>
<comment type="caution">
    <text evidence="2">The sequence shown here is derived from an EMBL/GenBank/DDBJ whole genome shotgun (WGS) entry which is preliminary data.</text>
</comment>
<dbReference type="EMBL" id="VSSQ01012262">
    <property type="protein sequence ID" value="MPM48808.1"/>
    <property type="molecule type" value="Genomic_DNA"/>
</dbReference>